<protein>
    <submittedName>
        <fullName evidence="2">Uncharacterized protein</fullName>
    </submittedName>
</protein>
<evidence type="ECO:0000256" key="1">
    <source>
        <dbReference type="SAM" id="MobiDB-lite"/>
    </source>
</evidence>
<gene>
    <name evidence="2" type="ORF">Pla22_28420</name>
</gene>
<dbReference type="EMBL" id="SJPI01000001">
    <property type="protein sequence ID" value="TWT55187.1"/>
    <property type="molecule type" value="Genomic_DNA"/>
</dbReference>
<reference evidence="2 3" key="1">
    <citation type="submission" date="2019-02" db="EMBL/GenBank/DDBJ databases">
        <title>Deep-cultivation of Planctomycetes and their phenomic and genomic characterization uncovers novel biology.</title>
        <authorList>
            <person name="Wiegand S."/>
            <person name="Jogler M."/>
            <person name="Boedeker C."/>
            <person name="Pinto D."/>
            <person name="Vollmers J."/>
            <person name="Rivas-Marin E."/>
            <person name="Kohn T."/>
            <person name="Peeters S.H."/>
            <person name="Heuer A."/>
            <person name="Rast P."/>
            <person name="Oberbeckmann S."/>
            <person name="Bunk B."/>
            <person name="Jeske O."/>
            <person name="Meyerdierks A."/>
            <person name="Storesund J.E."/>
            <person name="Kallscheuer N."/>
            <person name="Luecker S."/>
            <person name="Lage O.M."/>
            <person name="Pohl T."/>
            <person name="Merkel B.J."/>
            <person name="Hornburger P."/>
            <person name="Mueller R.-W."/>
            <person name="Bruemmer F."/>
            <person name="Labrenz M."/>
            <person name="Spormann A.M."/>
            <person name="Op Den Camp H."/>
            <person name="Overmann J."/>
            <person name="Amann R."/>
            <person name="Jetten M.S.M."/>
            <person name="Mascher T."/>
            <person name="Medema M.H."/>
            <person name="Devos D.P."/>
            <person name="Kaster A.-K."/>
            <person name="Ovreas L."/>
            <person name="Rohde M."/>
            <person name="Galperin M.Y."/>
            <person name="Jogler C."/>
        </authorList>
    </citation>
    <scope>NUCLEOTIDE SEQUENCE [LARGE SCALE GENOMIC DNA]</scope>
    <source>
        <strain evidence="2 3">Pla22</strain>
    </source>
</reference>
<evidence type="ECO:0000313" key="2">
    <source>
        <dbReference type="EMBL" id="TWT55187.1"/>
    </source>
</evidence>
<name>A0A5C5WWU7_9BACT</name>
<dbReference type="AlphaFoldDB" id="A0A5C5WWU7"/>
<evidence type="ECO:0000313" key="3">
    <source>
        <dbReference type="Proteomes" id="UP000316598"/>
    </source>
</evidence>
<sequence>MKSARRQACSLATMGLHREQSDAALVRLRQAIALLQLQTPIQRCHKNLNIGIGMNRTIARMQLNSILFIPRRNLGRFGGNNGKGLKVLPRQRGRKPETTLRMQVAVLKQNSAQRRTCRCKNQLARLKPVSLMHKAIASIRASFHGPSTANISRGASRSKLPNRRG</sequence>
<accession>A0A5C5WWU7</accession>
<organism evidence="2 3">
    <name type="scientific">Rubripirellula amarantea</name>
    <dbReference type="NCBI Taxonomy" id="2527999"/>
    <lineage>
        <taxon>Bacteria</taxon>
        <taxon>Pseudomonadati</taxon>
        <taxon>Planctomycetota</taxon>
        <taxon>Planctomycetia</taxon>
        <taxon>Pirellulales</taxon>
        <taxon>Pirellulaceae</taxon>
        <taxon>Rubripirellula</taxon>
    </lineage>
</organism>
<feature type="region of interest" description="Disordered" evidence="1">
    <location>
        <begin position="146"/>
        <end position="165"/>
    </location>
</feature>
<feature type="compositionally biased region" description="Polar residues" evidence="1">
    <location>
        <begin position="146"/>
        <end position="155"/>
    </location>
</feature>
<keyword evidence="3" id="KW-1185">Reference proteome</keyword>
<proteinExistence type="predicted"/>
<comment type="caution">
    <text evidence="2">The sequence shown here is derived from an EMBL/GenBank/DDBJ whole genome shotgun (WGS) entry which is preliminary data.</text>
</comment>
<dbReference type="Proteomes" id="UP000316598">
    <property type="component" value="Unassembled WGS sequence"/>
</dbReference>